<evidence type="ECO:0000256" key="1">
    <source>
        <dbReference type="SAM" id="SignalP"/>
    </source>
</evidence>
<feature type="domain" description="Shavenoid isoform B-like N-terminal" evidence="2">
    <location>
        <begin position="50"/>
        <end position="136"/>
    </location>
</feature>
<dbReference type="Pfam" id="PF23328">
    <property type="entry name" value="Sha_B_N"/>
    <property type="match status" value="1"/>
</dbReference>
<keyword evidence="4" id="KW-1185">Reference proteome</keyword>
<dbReference type="PANTHER" id="PTHR39387:SF1">
    <property type="entry name" value="SHAVENOID, ISOFORM B"/>
    <property type="match status" value="1"/>
</dbReference>
<keyword evidence="1" id="KW-0732">Signal</keyword>
<dbReference type="GO" id="GO:0035317">
    <property type="term" value="P:imaginal disc-derived wing hair organization"/>
    <property type="evidence" value="ECO:0007669"/>
    <property type="project" value="TreeGrafter"/>
</dbReference>
<name>A0A9P0LYC5_ACAOB</name>
<comment type="caution">
    <text evidence="3">The sequence shown here is derived from an EMBL/GenBank/DDBJ whole genome shotgun (WGS) entry which is preliminary data.</text>
</comment>
<evidence type="ECO:0000313" key="3">
    <source>
        <dbReference type="EMBL" id="CAH2004018.1"/>
    </source>
</evidence>
<dbReference type="Proteomes" id="UP001152888">
    <property type="component" value="Unassembled WGS sequence"/>
</dbReference>
<dbReference type="GO" id="GO:0005938">
    <property type="term" value="C:cell cortex"/>
    <property type="evidence" value="ECO:0007669"/>
    <property type="project" value="TreeGrafter"/>
</dbReference>
<evidence type="ECO:0000259" key="2">
    <source>
        <dbReference type="Pfam" id="PF23328"/>
    </source>
</evidence>
<dbReference type="AlphaFoldDB" id="A0A9P0LYC5"/>
<accession>A0A9P0LYC5</accession>
<dbReference type="InterPro" id="IPR057507">
    <property type="entry name" value="Sha_B-like_N"/>
</dbReference>
<protein>
    <recommendedName>
        <fullName evidence="2">Shavenoid isoform B-like N-terminal domain-containing protein</fullName>
    </recommendedName>
</protein>
<reference evidence="3" key="1">
    <citation type="submission" date="2022-03" db="EMBL/GenBank/DDBJ databases">
        <authorList>
            <person name="Sayadi A."/>
        </authorList>
    </citation>
    <scope>NUCLEOTIDE SEQUENCE</scope>
</reference>
<feature type="chain" id="PRO_5040405300" description="Shavenoid isoform B-like N-terminal domain-containing protein" evidence="1">
    <location>
        <begin position="19"/>
        <end position="140"/>
    </location>
</feature>
<proteinExistence type="predicted"/>
<dbReference type="EMBL" id="CAKOFQ010007568">
    <property type="protein sequence ID" value="CAH2004018.1"/>
    <property type="molecule type" value="Genomic_DNA"/>
</dbReference>
<feature type="signal peptide" evidence="1">
    <location>
        <begin position="1"/>
        <end position="18"/>
    </location>
</feature>
<sequence>MAAFWTLIIMTVTSSIAAAVFTPLPDRAASPPPLAAPLNTAPAPGRNLTFHVTRNNRGDTFARISPTASGMACGEEICVGLSSGTATYMTTAGSGERGASISSLSSRNDADGACWCQCHPHLPVFREDLRICVDDILGTS</sequence>
<organism evidence="3 4">
    <name type="scientific">Acanthoscelides obtectus</name>
    <name type="common">Bean weevil</name>
    <name type="synonym">Bruchus obtectus</name>
    <dbReference type="NCBI Taxonomy" id="200917"/>
    <lineage>
        <taxon>Eukaryota</taxon>
        <taxon>Metazoa</taxon>
        <taxon>Ecdysozoa</taxon>
        <taxon>Arthropoda</taxon>
        <taxon>Hexapoda</taxon>
        <taxon>Insecta</taxon>
        <taxon>Pterygota</taxon>
        <taxon>Neoptera</taxon>
        <taxon>Endopterygota</taxon>
        <taxon>Coleoptera</taxon>
        <taxon>Polyphaga</taxon>
        <taxon>Cucujiformia</taxon>
        <taxon>Chrysomeloidea</taxon>
        <taxon>Chrysomelidae</taxon>
        <taxon>Bruchinae</taxon>
        <taxon>Bruchini</taxon>
        <taxon>Acanthoscelides</taxon>
    </lineage>
</organism>
<dbReference type="PANTHER" id="PTHR39387">
    <property type="entry name" value="SHAVENOID, ISOFORM B"/>
    <property type="match status" value="1"/>
</dbReference>
<dbReference type="OrthoDB" id="6346242at2759"/>
<evidence type="ECO:0000313" key="4">
    <source>
        <dbReference type="Proteomes" id="UP001152888"/>
    </source>
</evidence>
<gene>
    <name evidence="3" type="ORF">ACAOBT_LOCUS27751</name>
</gene>